<keyword evidence="5" id="KW-0175">Coiled coil</keyword>
<gene>
    <name evidence="7" type="ORF">SAMN05216454_11227</name>
</gene>
<reference evidence="7 8" key="1">
    <citation type="submission" date="2016-10" db="EMBL/GenBank/DDBJ databases">
        <authorList>
            <person name="de Groot N.N."/>
        </authorList>
    </citation>
    <scope>NUCLEOTIDE SEQUENCE [LARGE SCALE GENOMIC DNA]</scope>
    <source>
        <strain evidence="7 8">Calf135</strain>
    </source>
</reference>
<dbReference type="STRING" id="215200.SAMN05216454_11227"/>
<dbReference type="InterPro" id="IPR016371">
    <property type="entry name" value="RNA_pol_sigma-H_factor"/>
</dbReference>
<dbReference type="GO" id="GO:0006352">
    <property type="term" value="P:DNA-templated transcription initiation"/>
    <property type="evidence" value="ECO:0007669"/>
    <property type="project" value="InterPro"/>
</dbReference>
<dbReference type="Gene3D" id="1.20.120.1810">
    <property type="match status" value="1"/>
</dbReference>
<keyword evidence="3" id="KW-0238">DNA-binding</keyword>
<evidence type="ECO:0000256" key="3">
    <source>
        <dbReference type="ARBA" id="ARBA00023125"/>
    </source>
</evidence>
<accession>A0A1H8JBZ1</accession>
<evidence type="ECO:0000256" key="4">
    <source>
        <dbReference type="ARBA" id="ARBA00023163"/>
    </source>
</evidence>
<keyword evidence="4" id="KW-0804">Transcription</keyword>
<feature type="coiled-coil region" evidence="5">
    <location>
        <begin position="232"/>
        <end position="263"/>
    </location>
</feature>
<proteinExistence type="predicted"/>
<dbReference type="NCBIfam" id="TIGR02937">
    <property type="entry name" value="sigma70-ECF"/>
    <property type="match status" value="1"/>
</dbReference>
<organism evidence="7 8">
    <name type="scientific">Peptostreptococcus russellii</name>
    <dbReference type="NCBI Taxonomy" id="215200"/>
    <lineage>
        <taxon>Bacteria</taxon>
        <taxon>Bacillati</taxon>
        <taxon>Bacillota</taxon>
        <taxon>Clostridia</taxon>
        <taxon>Peptostreptococcales</taxon>
        <taxon>Peptostreptococcaceae</taxon>
        <taxon>Peptostreptococcus</taxon>
    </lineage>
</organism>
<dbReference type="PANTHER" id="PTHR30385:SF1">
    <property type="entry name" value="RNA POLYMERASE SIGMA-H FACTOR"/>
    <property type="match status" value="1"/>
</dbReference>
<dbReference type="InterPro" id="IPR013249">
    <property type="entry name" value="RNA_pol_sigma70_r4_t2"/>
</dbReference>
<dbReference type="NCBIfam" id="NF006147">
    <property type="entry name" value="PRK08295.1-4"/>
    <property type="match status" value="1"/>
</dbReference>
<dbReference type="InterPro" id="IPR000943">
    <property type="entry name" value="RNA_pol_sigma70"/>
</dbReference>
<dbReference type="PROSITE" id="PS00715">
    <property type="entry name" value="SIGMA70_1"/>
    <property type="match status" value="1"/>
</dbReference>
<evidence type="ECO:0000256" key="2">
    <source>
        <dbReference type="ARBA" id="ARBA00023082"/>
    </source>
</evidence>
<dbReference type="InterPro" id="IPR013324">
    <property type="entry name" value="RNA_pol_sigma_r3/r4-like"/>
</dbReference>
<dbReference type="PIRSF" id="PIRSF002939">
    <property type="entry name" value="RNA_polymerase_sigma-H_factor"/>
    <property type="match status" value="1"/>
</dbReference>
<dbReference type="Pfam" id="PF04542">
    <property type="entry name" value="Sigma70_r2"/>
    <property type="match status" value="1"/>
</dbReference>
<dbReference type="Gene3D" id="1.10.10.10">
    <property type="entry name" value="Winged helix-like DNA-binding domain superfamily/Winged helix DNA-binding domain"/>
    <property type="match status" value="1"/>
</dbReference>
<dbReference type="GO" id="GO:0016987">
    <property type="term" value="F:sigma factor activity"/>
    <property type="evidence" value="ECO:0007669"/>
    <property type="project" value="UniProtKB-KW"/>
</dbReference>
<protein>
    <submittedName>
        <fullName evidence="7">RNA polymerase, sigma 30 subunit, SigH</fullName>
    </submittedName>
</protein>
<dbReference type="SUPFAM" id="SSF88946">
    <property type="entry name" value="Sigma2 domain of RNA polymerase sigma factors"/>
    <property type="match status" value="1"/>
</dbReference>
<evidence type="ECO:0000313" key="8">
    <source>
        <dbReference type="Proteomes" id="UP000199512"/>
    </source>
</evidence>
<dbReference type="PANTHER" id="PTHR30385">
    <property type="entry name" value="SIGMA FACTOR F FLAGELLAR"/>
    <property type="match status" value="1"/>
</dbReference>
<name>A0A1H8JBZ1_9FIRM</name>
<dbReference type="NCBIfam" id="NF006148">
    <property type="entry name" value="PRK08295.1-5"/>
    <property type="match status" value="1"/>
</dbReference>
<evidence type="ECO:0000259" key="6">
    <source>
        <dbReference type="PROSITE" id="PS00715"/>
    </source>
</evidence>
<dbReference type="InterPro" id="IPR007627">
    <property type="entry name" value="RNA_pol_sigma70_r2"/>
</dbReference>
<dbReference type="Pfam" id="PF08281">
    <property type="entry name" value="Sigma70_r4_2"/>
    <property type="match status" value="1"/>
</dbReference>
<dbReference type="SUPFAM" id="SSF88659">
    <property type="entry name" value="Sigma3 and sigma4 domains of RNA polymerase sigma factors"/>
    <property type="match status" value="1"/>
</dbReference>
<dbReference type="InterPro" id="IPR014284">
    <property type="entry name" value="RNA_pol_sigma-70_dom"/>
</dbReference>
<dbReference type="InterPro" id="IPR013325">
    <property type="entry name" value="RNA_pol_sigma_r2"/>
</dbReference>
<evidence type="ECO:0000256" key="1">
    <source>
        <dbReference type="ARBA" id="ARBA00023015"/>
    </source>
</evidence>
<keyword evidence="1" id="KW-0805">Transcription regulation</keyword>
<dbReference type="RefSeq" id="WP_242938940.1">
    <property type="nucleotide sequence ID" value="NZ_FODF01000012.1"/>
</dbReference>
<evidence type="ECO:0000313" key="7">
    <source>
        <dbReference type="EMBL" id="SEN77925.1"/>
    </source>
</evidence>
<feature type="domain" description="RNA polymerase sigma-70" evidence="6">
    <location>
        <begin position="106"/>
        <end position="119"/>
    </location>
</feature>
<evidence type="ECO:0000256" key="5">
    <source>
        <dbReference type="SAM" id="Coils"/>
    </source>
</evidence>
<dbReference type="GO" id="GO:0003677">
    <property type="term" value="F:DNA binding"/>
    <property type="evidence" value="ECO:0007669"/>
    <property type="project" value="UniProtKB-KW"/>
</dbReference>
<dbReference type="NCBIfam" id="NF006145">
    <property type="entry name" value="PRK08295.1-2"/>
    <property type="match status" value="1"/>
</dbReference>
<dbReference type="AlphaFoldDB" id="A0A1H8JBZ1"/>
<keyword evidence="8" id="KW-1185">Reference proteome</keyword>
<dbReference type="Proteomes" id="UP000199512">
    <property type="component" value="Unassembled WGS sequence"/>
</dbReference>
<sequence>MDREVTEGIFGKPSYKKEANNWESCMDEADKKNILEKDLLDLYVDEIEENKNKNEKSTYNPEEDYRYVMKAQKGDTAAVNHIIDKYRPMVYLKSKTYYMKGSDKEDIVQEGMIGLYKAIKDYKKDSKSDFYYFASMCITRQMITAVKTSTRKKHMPLNSYISLNKPAFDGEENSDRTLFEVINQSEEVNPENLVISKENYKILAEKISEVLTPLEEDVFKMYIAGKKYSDIAKKLDKNEKAVDNAMQRAKRKLEKALKEMNSKE</sequence>
<dbReference type="InterPro" id="IPR036388">
    <property type="entry name" value="WH-like_DNA-bd_sf"/>
</dbReference>
<dbReference type="EMBL" id="FODF01000012">
    <property type="protein sequence ID" value="SEN77925.1"/>
    <property type="molecule type" value="Genomic_DNA"/>
</dbReference>
<keyword evidence="2" id="KW-0731">Sigma factor</keyword>